<reference evidence="10 11" key="1">
    <citation type="journal article" date="2016" name="Int. J. Syst. Evol. Microbiol.">
        <title>Pyruvatibacter mobilis gen. nov., sp. nov., a marine bacterium from the culture broth of Picochlorum sp. 122.</title>
        <authorList>
            <person name="Wang G."/>
            <person name="Tang M."/>
            <person name="Wu H."/>
            <person name="Dai S."/>
            <person name="Li T."/>
            <person name="Chen C."/>
            <person name="He H."/>
            <person name="Fan J."/>
            <person name="Xiang W."/>
            <person name="Li X."/>
        </authorList>
    </citation>
    <scope>NUCLEOTIDE SEQUENCE [LARGE SCALE GENOMIC DNA]</scope>
    <source>
        <strain evidence="10 11">GYP-11</strain>
    </source>
</reference>
<proteinExistence type="inferred from homology"/>
<dbReference type="GO" id="GO:0016020">
    <property type="term" value="C:membrane"/>
    <property type="evidence" value="ECO:0007669"/>
    <property type="project" value="UniProtKB-SubCell"/>
</dbReference>
<dbReference type="PANTHER" id="PTHR23504:SF15">
    <property type="entry name" value="MAJOR FACILITATOR SUPERFAMILY (MFS) PROFILE DOMAIN-CONTAINING PROTEIN"/>
    <property type="match status" value="1"/>
</dbReference>
<dbReference type="RefSeq" id="WP_160588620.1">
    <property type="nucleotide sequence ID" value="NZ_BMHN01000001.1"/>
</dbReference>
<keyword evidence="5 8" id="KW-0812">Transmembrane</keyword>
<feature type="transmembrane region" description="Helical" evidence="8">
    <location>
        <begin position="224"/>
        <end position="244"/>
    </location>
</feature>
<feature type="transmembrane region" description="Helical" evidence="8">
    <location>
        <begin position="91"/>
        <end position="110"/>
    </location>
</feature>
<feature type="transmembrane region" description="Helical" evidence="8">
    <location>
        <begin position="116"/>
        <end position="137"/>
    </location>
</feature>
<keyword evidence="11" id="KW-1185">Reference proteome</keyword>
<evidence type="ECO:0000313" key="10">
    <source>
        <dbReference type="EMBL" id="NBG96573.1"/>
    </source>
</evidence>
<dbReference type="PANTHER" id="PTHR23504">
    <property type="entry name" value="MAJOR FACILITATOR SUPERFAMILY DOMAIN-CONTAINING PROTEIN 10"/>
    <property type="match status" value="1"/>
</dbReference>
<dbReference type="SUPFAM" id="SSF103473">
    <property type="entry name" value="MFS general substrate transporter"/>
    <property type="match status" value="1"/>
</dbReference>
<feature type="transmembrane region" description="Helical" evidence="8">
    <location>
        <begin position="58"/>
        <end position="79"/>
    </location>
</feature>
<evidence type="ECO:0000256" key="7">
    <source>
        <dbReference type="ARBA" id="ARBA00023136"/>
    </source>
</evidence>
<evidence type="ECO:0000256" key="6">
    <source>
        <dbReference type="ARBA" id="ARBA00022989"/>
    </source>
</evidence>
<accession>A0A845QDC1</accession>
<evidence type="ECO:0000256" key="1">
    <source>
        <dbReference type="ARBA" id="ARBA00003279"/>
    </source>
</evidence>
<keyword evidence="4" id="KW-0813">Transport</keyword>
<dbReference type="PROSITE" id="PS50850">
    <property type="entry name" value="MFS"/>
    <property type="match status" value="1"/>
</dbReference>
<dbReference type="AlphaFoldDB" id="A0A845QDC1"/>
<dbReference type="GeneID" id="300654063"/>
<sequence length="426" mass="45085">MTENVTAGGAQTSSPTAKKALPFLLITILIDAIGLGIIVPVLPSLITEVTELSLSDGALWGGALIFIYALMNFLFAPVLGNLSDRFGRRPVLITGLTVLGLDYLVMALAPNIWWLLIGRTMSGIAAATFTTANAYIADVTAPDDRAKSYGLLGAAWGTGFMLGPVLGGLVADFSDSARAPFYLACVLAFANAAYGYLLLPESLPSDKRRAFDLKRANTIGAVKMLARHPGVLGLLAAMICYQIGHDANPAIWSFYTMYKFGWDAGDIGWSLGFVGICLIFSMGWLTGVAVPKLGERRAILIGFTCAAIGFLGYAIAWESWMMYAATIFFAMVGIGSSALRSVMSKQVSETEQGEMQGAITSVMGLTAIITPLVMTGLFSTFTGPDAPLHLPGAPYLLATLAMIISILLVLTFIGKLAVAPRAPGQE</sequence>
<feature type="transmembrane region" description="Helical" evidence="8">
    <location>
        <begin position="322"/>
        <end position="342"/>
    </location>
</feature>
<dbReference type="OrthoDB" id="9764259at2"/>
<dbReference type="InterPro" id="IPR001958">
    <property type="entry name" value="Tet-R_TetA/multi-R_MdtG-like"/>
</dbReference>
<gene>
    <name evidence="10" type="ORF">GTQ45_12595</name>
</gene>
<feature type="transmembrane region" description="Helical" evidence="8">
    <location>
        <begin position="298"/>
        <end position="316"/>
    </location>
</feature>
<keyword evidence="7 8" id="KW-0472">Membrane</keyword>
<evidence type="ECO:0000256" key="3">
    <source>
        <dbReference type="ARBA" id="ARBA00007520"/>
    </source>
</evidence>
<dbReference type="EMBL" id="WXYQ01000009">
    <property type="protein sequence ID" value="NBG96573.1"/>
    <property type="molecule type" value="Genomic_DNA"/>
</dbReference>
<feature type="transmembrane region" description="Helical" evidence="8">
    <location>
        <begin position="267"/>
        <end position="286"/>
    </location>
</feature>
<feature type="transmembrane region" description="Helical" evidence="8">
    <location>
        <begin position="393"/>
        <end position="413"/>
    </location>
</feature>
<dbReference type="PRINTS" id="PR01035">
    <property type="entry name" value="TCRTETA"/>
</dbReference>
<feature type="transmembrane region" description="Helical" evidence="8">
    <location>
        <begin position="362"/>
        <end position="381"/>
    </location>
</feature>
<feature type="domain" description="Major facilitator superfamily (MFS) profile" evidence="9">
    <location>
        <begin position="20"/>
        <end position="417"/>
    </location>
</feature>
<comment type="subcellular location">
    <subcellularLocation>
        <location evidence="2">Membrane</location>
        <topology evidence="2">Multi-pass membrane protein</topology>
    </subcellularLocation>
</comment>
<keyword evidence="6 8" id="KW-1133">Transmembrane helix</keyword>
<dbReference type="PROSITE" id="PS00216">
    <property type="entry name" value="SUGAR_TRANSPORT_1"/>
    <property type="match status" value="1"/>
</dbReference>
<evidence type="ECO:0000259" key="9">
    <source>
        <dbReference type="PROSITE" id="PS50850"/>
    </source>
</evidence>
<feature type="transmembrane region" description="Helical" evidence="8">
    <location>
        <begin position="21"/>
        <end position="46"/>
    </location>
</feature>
<comment type="similarity">
    <text evidence="3">Belongs to the major facilitator superfamily. TCR/Tet family.</text>
</comment>
<dbReference type="InterPro" id="IPR036259">
    <property type="entry name" value="MFS_trans_sf"/>
</dbReference>
<feature type="transmembrane region" description="Helical" evidence="8">
    <location>
        <begin position="181"/>
        <end position="199"/>
    </location>
</feature>
<dbReference type="InterPro" id="IPR011701">
    <property type="entry name" value="MFS"/>
</dbReference>
<dbReference type="CDD" id="cd17388">
    <property type="entry name" value="MFS_TetA"/>
    <property type="match status" value="1"/>
</dbReference>
<comment type="function">
    <text evidence="1">Resistance to tetracycline by an active tetracycline efflux. This is an energy-dependent process that decreases the accumulation of the antibiotic in whole cells. This protein functions as a metal-tetracycline/H(+) antiporter.</text>
</comment>
<dbReference type="Gene3D" id="1.20.1250.20">
    <property type="entry name" value="MFS general substrate transporter like domains"/>
    <property type="match status" value="1"/>
</dbReference>
<dbReference type="InterPro" id="IPR020846">
    <property type="entry name" value="MFS_dom"/>
</dbReference>
<dbReference type="Proteomes" id="UP000470384">
    <property type="component" value="Unassembled WGS sequence"/>
</dbReference>
<evidence type="ECO:0000256" key="5">
    <source>
        <dbReference type="ARBA" id="ARBA00022692"/>
    </source>
</evidence>
<comment type="caution">
    <text evidence="10">The sequence shown here is derived from an EMBL/GenBank/DDBJ whole genome shotgun (WGS) entry which is preliminary data.</text>
</comment>
<evidence type="ECO:0000256" key="2">
    <source>
        <dbReference type="ARBA" id="ARBA00004141"/>
    </source>
</evidence>
<feature type="transmembrane region" description="Helical" evidence="8">
    <location>
        <begin position="149"/>
        <end position="169"/>
    </location>
</feature>
<name>A0A845QDC1_9HYPH</name>
<protein>
    <submittedName>
        <fullName evidence="10">MFS transporter</fullName>
    </submittedName>
</protein>
<organism evidence="10 11">
    <name type="scientific">Pyruvatibacter mobilis</name>
    <dbReference type="NCBI Taxonomy" id="1712261"/>
    <lineage>
        <taxon>Bacteria</taxon>
        <taxon>Pseudomonadati</taxon>
        <taxon>Pseudomonadota</taxon>
        <taxon>Alphaproteobacteria</taxon>
        <taxon>Hyphomicrobiales</taxon>
        <taxon>Parvibaculaceae</taxon>
        <taxon>Pyruvatibacter</taxon>
    </lineage>
</organism>
<evidence type="ECO:0000256" key="8">
    <source>
        <dbReference type="SAM" id="Phobius"/>
    </source>
</evidence>
<dbReference type="Pfam" id="PF07690">
    <property type="entry name" value="MFS_1"/>
    <property type="match status" value="2"/>
</dbReference>
<dbReference type="InterPro" id="IPR005829">
    <property type="entry name" value="Sugar_transporter_CS"/>
</dbReference>
<evidence type="ECO:0000256" key="4">
    <source>
        <dbReference type="ARBA" id="ARBA00022448"/>
    </source>
</evidence>
<evidence type="ECO:0000313" key="11">
    <source>
        <dbReference type="Proteomes" id="UP000470384"/>
    </source>
</evidence>
<dbReference type="GO" id="GO:0022857">
    <property type="term" value="F:transmembrane transporter activity"/>
    <property type="evidence" value="ECO:0007669"/>
    <property type="project" value="InterPro"/>
</dbReference>